<gene>
    <name evidence="2" type="ORF">ACFQLX_05600</name>
</gene>
<comment type="caution">
    <text evidence="2">The sequence shown here is derived from an EMBL/GenBank/DDBJ whole genome shotgun (WGS) entry which is preliminary data.</text>
</comment>
<organism evidence="2 3">
    <name type="scientific">Streptomyces polyrhachis</name>
    <dbReference type="NCBI Taxonomy" id="1282885"/>
    <lineage>
        <taxon>Bacteria</taxon>
        <taxon>Bacillati</taxon>
        <taxon>Actinomycetota</taxon>
        <taxon>Actinomycetes</taxon>
        <taxon>Kitasatosporales</taxon>
        <taxon>Streptomycetaceae</taxon>
        <taxon>Streptomyces</taxon>
    </lineage>
</organism>
<dbReference type="Pfam" id="PF01909">
    <property type="entry name" value="NTP_transf_2"/>
    <property type="match status" value="1"/>
</dbReference>
<evidence type="ECO:0000259" key="1">
    <source>
        <dbReference type="Pfam" id="PF01909"/>
    </source>
</evidence>
<dbReference type="Proteomes" id="UP001596413">
    <property type="component" value="Unassembled WGS sequence"/>
</dbReference>
<dbReference type="SUPFAM" id="SSF81301">
    <property type="entry name" value="Nucleotidyltransferase"/>
    <property type="match status" value="1"/>
</dbReference>
<reference evidence="3" key="1">
    <citation type="journal article" date="2019" name="Int. J. Syst. Evol. Microbiol.">
        <title>The Global Catalogue of Microorganisms (GCM) 10K type strain sequencing project: providing services to taxonomists for standard genome sequencing and annotation.</title>
        <authorList>
            <consortium name="The Broad Institute Genomics Platform"/>
            <consortium name="The Broad Institute Genome Sequencing Center for Infectious Disease"/>
            <person name="Wu L."/>
            <person name="Ma J."/>
        </authorList>
    </citation>
    <scope>NUCLEOTIDE SEQUENCE [LARGE SCALE GENOMIC DNA]</scope>
    <source>
        <strain evidence="3">CGMCC 1.13681</strain>
    </source>
</reference>
<evidence type="ECO:0000313" key="2">
    <source>
        <dbReference type="EMBL" id="MFC7217648.1"/>
    </source>
</evidence>
<keyword evidence="3" id="KW-1185">Reference proteome</keyword>
<protein>
    <submittedName>
        <fullName evidence="2">Nucleotidyltransferase domain-containing protein</fullName>
    </submittedName>
</protein>
<dbReference type="EMBL" id="JBHSZO010000006">
    <property type="protein sequence ID" value="MFC7217648.1"/>
    <property type="molecule type" value="Genomic_DNA"/>
</dbReference>
<sequence>MDRTETLLARFLTELRAAVALDALWLHGSLALGDYQEGASDIDAVAVLAAPLSRPQRGAVVALHRGLEREGPLAGRLHCNYVVRDAWDDPARPHLNWSYNGLRPKPISLVWRRELLLGEHALYGPGPRGIVPEVADADLAAYIRADVRDVLLPAAGKRRLWLRDMWVDYGPLMLARASVTLADGRLITKRAALGVLADLAAPPELVEDIRRRRYEAPAPAGPRWRLRRARLARAFLREGIPRVLARPSP</sequence>
<dbReference type="RefSeq" id="WP_386412610.1">
    <property type="nucleotide sequence ID" value="NZ_JBHSZO010000006.1"/>
</dbReference>
<dbReference type="InterPro" id="IPR043519">
    <property type="entry name" value="NT_sf"/>
</dbReference>
<accession>A0ABW2GA95</accession>
<name>A0ABW2GA95_9ACTN</name>
<feature type="domain" description="Polymerase nucleotidyl transferase" evidence="1">
    <location>
        <begin position="10"/>
        <end position="54"/>
    </location>
</feature>
<evidence type="ECO:0000313" key="3">
    <source>
        <dbReference type="Proteomes" id="UP001596413"/>
    </source>
</evidence>
<proteinExistence type="predicted"/>
<dbReference type="InterPro" id="IPR002934">
    <property type="entry name" value="Polymerase_NTP_transf_dom"/>
</dbReference>